<evidence type="ECO:0000256" key="6">
    <source>
        <dbReference type="SAM" id="MobiDB-lite"/>
    </source>
</evidence>
<dbReference type="Pfam" id="PF01025">
    <property type="entry name" value="GrpE"/>
    <property type="match status" value="1"/>
</dbReference>
<feature type="compositionally biased region" description="Polar residues" evidence="6">
    <location>
        <begin position="1"/>
        <end position="10"/>
    </location>
</feature>
<dbReference type="SUPFAM" id="SSF58014">
    <property type="entry name" value="Coiled-coil domain of nucleotide exchange factor GrpE"/>
    <property type="match status" value="1"/>
</dbReference>
<protein>
    <recommendedName>
        <fullName evidence="3 4">Protein GrpE</fullName>
    </recommendedName>
    <alternativeName>
        <fullName evidence="3">HSP-70 cofactor</fullName>
    </alternativeName>
</protein>
<accession>A0A1F7UN59</accession>
<comment type="function">
    <text evidence="3 4">Participates actively in the response to hyperosmotic and heat shock by preventing the aggregation of stress-denatured proteins, in association with DnaK and GrpE. It is the nucleotide exchange factor for DnaK and may function as a thermosensor. Unfolded proteins bind initially to DnaJ; upon interaction with the DnaJ-bound protein, DnaK hydrolyzes its bound ATP, resulting in the formation of a stable complex. GrpE releases ADP from DnaK; ATP binding to DnaK triggers the release of the substrate protein, thus completing the reaction cycle. Several rounds of ATP-dependent interactions between DnaJ, DnaK and GrpE are required for fully efficient folding.</text>
</comment>
<comment type="caution">
    <text evidence="7">The sequence shown here is derived from an EMBL/GenBank/DDBJ whole genome shotgun (WGS) entry which is preliminary data.</text>
</comment>
<feature type="region of interest" description="Disordered" evidence="6">
    <location>
        <begin position="1"/>
        <end position="33"/>
    </location>
</feature>
<dbReference type="PANTHER" id="PTHR21237">
    <property type="entry name" value="GRPE PROTEIN"/>
    <property type="match status" value="1"/>
</dbReference>
<comment type="similarity">
    <text evidence="1 3 5">Belongs to the GrpE family.</text>
</comment>
<dbReference type="Gene3D" id="3.90.20.20">
    <property type="match status" value="1"/>
</dbReference>
<dbReference type="GO" id="GO:0042803">
    <property type="term" value="F:protein homodimerization activity"/>
    <property type="evidence" value="ECO:0007669"/>
    <property type="project" value="InterPro"/>
</dbReference>
<dbReference type="EMBL" id="MGEF01000002">
    <property type="protein sequence ID" value="OGL79721.1"/>
    <property type="molecule type" value="Genomic_DNA"/>
</dbReference>
<sequence length="185" mass="20526">MDQSQTTPQPANAIHPQEGKGKDEKVKEEERMTISKTEYEKLKRDAAEHLDGWKRAKADYINFKRETEQRQAAFSQFAAMAVLIGVIPVYDHLRTAAAHLPAEMKSDPWADGVLKIRQEFEKCLKDAGVEAMIAEGQPFDPARHEALGSEAREGVAPHMVVREVKAGYLLHGKVLIPAQVIVSGG</sequence>
<evidence type="ECO:0000256" key="2">
    <source>
        <dbReference type="ARBA" id="ARBA00023186"/>
    </source>
</evidence>
<evidence type="ECO:0000256" key="4">
    <source>
        <dbReference type="RuleBase" id="RU000639"/>
    </source>
</evidence>
<reference evidence="7 8" key="1">
    <citation type="journal article" date="2016" name="Nat. Commun.">
        <title>Thousands of microbial genomes shed light on interconnected biogeochemical processes in an aquifer system.</title>
        <authorList>
            <person name="Anantharaman K."/>
            <person name="Brown C.T."/>
            <person name="Hug L.A."/>
            <person name="Sharon I."/>
            <person name="Castelle C.J."/>
            <person name="Probst A.J."/>
            <person name="Thomas B.C."/>
            <person name="Singh A."/>
            <person name="Wilkins M.J."/>
            <person name="Karaoz U."/>
            <person name="Brodie E.L."/>
            <person name="Williams K.H."/>
            <person name="Hubbard S.S."/>
            <person name="Banfield J.F."/>
        </authorList>
    </citation>
    <scope>NUCLEOTIDE SEQUENCE [LARGE SCALE GENOMIC DNA]</scope>
</reference>
<gene>
    <name evidence="3" type="primary">grpE</name>
    <name evidence="7" type="ORF">A3J43_03395</name>
</gene>
<dbReference type="PROSITE" id="PS01071">
    <property type="entry name" value="GRPE"/>
    <property type="match status" value="1"/>
</dbReference>
<dbReference type="CDD" id="cd00446">
    <property type="entry name" value="GrpE"/>
    <property type="match status" value="1"/>
</dbReference>
<dbReference type="PANTHER" id="PTHR21237:SF23">
    <property type="entry name" value="GRPE PROTEIN HOMOLOG, MITOCHONDRIAL"/>
    <property type="match status" value="1"/>
</dbReference>
<dbReference type="HAMAP" id="MF_01151">
    <property type="entry name" value="GrpE"/>
    <property type="match status" value="1"/>
</dbReference>
<dbReference type="STRING" id="1802397.A3J43_03395"/>
<dbReference type="Proteomes" id="UP000176604">
    <property type="component" value="Unassembled WGS sequence"/>
</dbReference>
<dbReference type="PRINTS" id="PR00773">
    <property type="entry name" value="GRPEPROTEIN"/>
</dbReference>
<proteinExistence type="inferred from homology"/>
<feature type="compositionally biased region" description="Basic and acidic residues" evidence="6">
    <location>
        <begin position="17"/>
        <end position="33"/>
    </location>
</feature>
<keyword evidence="3" id="KW-0963">Cytoplasm</keyword>
<name>A0A1F7UN59_9BACT</name>
<dbReference type="Gene3D" id="2.30.22.10">
    <property type="entry name" value="Head domain of nucleotide exchange factor GrpE"/>
    <property type="match status" value="1"/>
</dbReference>
<evidence type="ECO:0000313" key="7">
    <source>
        <dbReference type="EMBL" id="OGL79721.1"/>
    </source>
</evidence>
<evidence type="ECO:0000256" key="5">
    <source>
        <dbReference type="RuleBase" id="RU004478"/>
    </source>
</evidence>
<dbReference type="GO" id="GO:0006457">
    <property type="term" value="P:protein folding"/>
    <property type="evidence" value="ECO:0007669"/>
    <property type="project" value="InterPro"/>
</dbReference>
<dbReference type="AlphaFoldDB" id="A0A1F7UN59"/>
<comment type="subunit">
    <text evidence="3">Homodimer.</text>
</comment>
<keyword evidence="2 3" id="KW-0143">Chaperone</keyword>
<comment type="subcellular location">
    <subcellularLocation>
        <location evidence="3">Cytoplasm</location>
    </subcellularLocation>
</comment>
<evidence type="ECO:0000313" key="8">
    <source>
        <dbReference type="Proteomes" id="UP000176604"/>
    </source>
</evidence>
<evidence type="ECO:0000256" key="1">
    <source>
        <dbReference type="ARBA" id="ARBA00009054"/>
    </source>
</evidence>
<dbReference type="InterPro" id="IPR013805">
    <property type="entry name" value="GrpE_CC"/>
</dbReference>
<dbReference type="SUPFAM" id="SSF51064">
    <property type="entry name" value="Head domain of nucleotide exchange factor GrpE"/>
    <property type="match status" value="1"/>
</dbReference>
<dbReference type="GO" id="GO:0005737">
    <property type="term" value="C:cytoplasm"/>
    <property type="evidence" value="ECO:0007669"/>
    <property type="project" value="UniProtKB-SubCell"/>
</dbReference>
<dbReference type="GO" id="GO:0051087">
    <property type="term" value="F:protein-folding chaperone binding"/>
    <property type="evidence" value="ECO:0007669"/>
    <property type="project" value="InterPro"/>
</dbReference>
<dbReference type="InterPro" id="IPR009012">
    <property type="entry name" value="GrpE_head"/>
</dbReference>
<dbReference type="GO" id="GO:0051082">
    <property type="term" value="F:unfolded protein binding"/>
    <property type="evidence" value="ECO:0007669"/>
    <property type="project" value="TreeGrafter"/>
</dbReference>
<keyword evidence="3 4" id="KW-0346">Stress response</keyword>
<dbReference type="InterPro" id="IPR000740">
    <property type="entry name" value="GrpE"/>
</dbReference>
<evidence type="ECO:0000256" key="3">
    <source>
        <dbReference type="HAMAP-Rule" id="MF_01151"/>
    </source>
</evidence>
<organism evidence="7 8">
    <name type="scientific">Candidatus Uhrbacteria bacterium RIFCSPHIGHO2_12_FULL_54_23</name>
    <dbReference type="NCBI Taxonomy" id="1802397"/>
    <lineage>
        <taxon>Bacteria</taxon>
        <taxon>Candidatus Uhriibacteriota</taxon>
    </lineage>
</organism>
<dbReference type="GO" id="GO:0000774">
    <property type="term" value="F:adenyl-nucleotide exchange factor activity"/>
    <property type="evidence" value="ECO:0007669"/>
    <property type="project" value="InterPro"/>
</dbReference>